<keyword evidence="2" id="KW-1185">Reference proteome</keyword>
<protein>
    <submittedName>
        <fullName evidence="1">Uncharacterized protein</fullName>
    </submittedName>
</protein>
<gene>
    <name evidence="1" type="ORF">BOTCAL_0070g00160</name>
</gene>
<comment type="caution">
    <text evidence="1">The sequence shown here is derived from an EMBL/GenBank/DDBJ whole genome shotgun (WGS) entry which is preliminary data.</text>
</comment>
<dbReference type="OrthoDB" id="62952at2759"/>
<proteinExistence type="predicted"/>
<name>A0A4Y8D8X3_9HELO</name>
<sequence>MFQYFCDLVFGVPIREIEVILWNLAKPRFDEEFMKPSQTFLPLTILRNVGNLTIREAALDEFLPRRSSMFTQAERKLLFTYPEKSNLLDKKSYKKLKRLVEGNRPVERLSEMHTHLISFVLSFENLAPWKLDLRNLGEEIQAIAHTWNTSRRRRDKYYHVNPYGVFHRNFLEKRIRRASKASQSFDSMSFKSTRADIVEHLQTQYNRIVDASRVLLATIKEDKFWLGAPNRKPPVAYFKGPEAAKLVILIEKYAAAFERDQDEMTKIGFRTFKREIKNLRMDHPRAMVLQKLGRSLEHKNTKSFIYAFKDLLYDLETQSSEIKQGWRDLFKSDTHGNTMCHIDYERIEYDSGSLDGMINLTAREPTVWCTCGQVTNWN</sequence>
<dbReference type="EMBL" id="PHWZ01000070">
    <property type="protein sequence ID" value="TEY74749.1"/>
    <property type="molecule type" value="Genomic_DNA"/>
</dbReference>
<dbReference type="Proteomes" id="UP000297299">
    <property type="component" value="Unassembled WGS sequence"/>
</dbReference>
<dbReference type="AlphaFoldDB" id="A0A4Y8D8X3"/>
<reference evidence="1 2" key="1">
    <citation type="submission" date="2017-11" db="EMBL/GenBank/DDBJ databases">
        <title>Comparative genomics of Botrytis spp.</title>
        <authorList>
            <person name="Valero-Jimenez C.A."/>
            <person name="Tapia P."/>
            <person name="Veloso J."/>
            <person name="Silva-Moreno E."/>
            <person name="Staats M."/>
            <person name="Valdes J.H."/>
            <person name="Van Kan J.A.L."/>
        </authorList>
    </citation>
    <scope>NUCLEOTIDE SEQUENCE [LARGE SCALE GENOMIC DNA]</scope>
    <source>
        <strain evidence="1 2">MUCL2830</strain>
    </source>
</reference>
<evidence type="ECO:0000313" key="1">
    <source>
        <dbReference type="EMBL" id="TEY74749.1"/>
    </source>
</evidence>
<accession>A0A4Y8D8X3</accession>
<organism evidence="1 2">
    <name type="scientific">Botryotinia calthae</name>
    <dbReference type="NCBI Taxonomy" id="38488"/>
    <lineage>
        <taxon>Eukaryota</taxon>
        <taxon>Fungi</taxon>
        <taxon>Dikarya</taxon>
        <taxon>Ascomycota</taxon>
        <taxon>Pezizomycotina</taxon>
        <taxon>Leotiomycetes</taxon>
        <taxon>Helotiales</taxon>
        <taxon>Sclerotiniaceae</taxon>
        <taxon>Botryotinia</taxon>
    </lineage>
</organism>
<evidence type="ECO:0000313" key="2">
    <source>
        <dbReference type="Proteomes" id="UP000297299"/>
    </source>
</evidence>